<gene>
    <name evidence="2" type="primary">OJ1163_G04.117</name>
</gene>
<accession>Q8LIJ1</accession>
<organism evidence="2 3">
    <name type="scientific">Oryza sativa subsp. japonica</name>
    <name type="common">Rice</name>
    <dbReference type="NCBI Taxonomy" id="39947"/>
    <lineage>
        <taxon>Eukaryota</taxon>
        <taxon>Viridiplantae</taxon>
        <taxon>Streptophyta</taxon>
        <taxon>Embryophyta</taxon>
        <taxon>Tracheophyta</taxon>
        <taxon>Spermatophyta</taxon>
        <taxon>Magnoliopsida</taxon>
        <taxon>Liliopsida</taxon>
        <taxon>Poales</taxon>
        <taxon>Poaceae</taxon>
        <taxon>BOP clade</taxon>
        <taxon>Oryzoideae</taxon>
        <taxon>Oryzeae</taxon>
        <taxon>Oryzinae</taxon>
        <taxon>Oryza</taxon>
        <taxon>Oryza sativa</taxon>
    </lineage>
</organism>
<evidence type="ECO:0000313" key="2">
    <source>
        <dbReference type="EMBL" id="BAC06981.1"/>
    </source>
</evidence>
<feature type="region of interest" description="Disordered" evidence="1">
    <location>
        <begin position="55"/>
        <end position="135"/>
    </location>
</feature>
<dbReference type="EMBL" id="AP003815">
    <property type="protein sequence ID" value="BAC06981.1"/>
    <property type="molecule type" value="Genomic_DNA"/>
</dbReference>
<dbReference type="AlphaFoldDB" id="Q8LIJ1"/>
<feature type="region of interest" description="Disordered" evidence="1">
    <location>
        <begin position="1"/>
        <end position="32"/>
    </location>
</feature>
<sequence length="135" mass="14410">MQPSLPFLTMLLDPGWEGKGRQPDLGGGNAAADLPRPPLHAYVVAARPCLAAVRPAPPAIGLPLPPSTGSRRDRGGKARQGWMSPPPSVTVPVPCRRRRQPSASPSWIPPPPRVAVVGSRRPRRRMPTVAEGEES</sequence>
<name>Q8LIJ1_ORYSJ</name>
<reference evidence="3" key="2">
    <citation type="journal article" date="2008" name="Nucleic Acids Res.">
        <title>The rice annotation project database (RAP-DB): 2008 update.</title>
        <authorList>
            <consortium name="The rice annotation project (RAP)"/>
        </authorList>
    </citation>
    <scope>GENOME REANNOTATION</scope>
    <source>
        <strain evidence="3">cv. Nipponbare</strain>
    </source>
</reference>
<evidence type="ECO:0000256" key="1">
    <source>
        <dbReference type="SAM" id="MobiDB-lite"/>
    </source>
</evidence>
<dbReference type="Proteomes" id="UP000000763">
    <property type="component" value="Chromosome 7"/>
</dbReference>
<reference evidence="3" key="1">
    <citation type="journal article" date="2005" name="Nature">
        <title>The map-based sequence of the rice genome.</title>
        <authorList>
            <consortium name="International rice genome sequencing project (IRGSP)"/>
            <person name="Matsumoto T."/>
            <person name="Wu J."/>
            <person name="Kanamori H."/>
            <person name="Katayose Y."/>
            <person name="Fujisawa M."/>
            <person name="Namiki N."/>
            <person name="Mizuno H."/>
            <person name="Yamamoto K."/>
            <person name="Antonio B.A."/>
            <person name="Baba T."/>
            <person name="Sakata K."/>
            <person name="Nagamura Y."/>
            <person name="Aoki H."/>
            <person name="Arikawa K."/>
            <person name="Arita K."/>
            <person name="Bito T."/>
            <person name="Chiden Y."/>
            <person name="Fujitsuka N."/>
            <person name="Fukunaka R."/>
            <person name="Hamada M."/>
            <person name="Harada C."/>
            <person name="Hayashi A."/>
            <person name="Hijishita S."/>
            <person name="Honda M."/>
            <person name="Hosokawa S."/>
            <person name="Ichikawa Y."/>
            <person name="Idonuma A."/>
            <person name="Iijima M."/>
            <person name="Ikeda M."/>
            <person name="Ikeno M."/>
            <person name="Ito K."/>
            <person name="Ito S."/>
            <person name="Ito T."/>
            <person name="Ito Y."/>
            <person name="Ito Y."/>
            <person name="Iwabuchi A."/>
            <person name="Kamiya K."/>
            <person name="Karasawa W."/>
            <person name="Kurita K."/>
            <person name="Katagiri S."/>
            <person name="Kikuta A."/>
            <person name="Kobayashi H."/>
            <person name="Kobayashi N."/>
            <person name="Machita K."/>
            <person name="Maehara T."/>
            <person name="Masukawa M."/>
            <person name="Mizubayashi T."/>
            <person name="Mukai Y."/>
            <person name="Nagasaki H."/>
            <person name="Nagata Y."/>
            <person name="Naito S."/>
            <person name="Nakashima M."/>
            <person name="Nakama Y."/>
            <person name="Nakamichi Y."/>
            <person name="Nakamura M."/>
            <person name="Meguro A."/>
            <person name="Negishi M."/>
            <person name="Ohta I."/>
            <person name="Ohta T."/>
            <person name="Okamoto M."/>
            <person name="Ono N."/>
            <person name="Saji S."/>
            <person name="Sakaguchi M."/>
            <person name="Sakai K."/>
            <person name="Shibata M."/>
            <person name="Shimokawa T."/>
            <person name="Song J."/>
            <person name="Takazaki Y."/>
            <person name="Terasawa K."/>
            <person name="Tsugane M."/>
            <person name="Tsuji K."/>
            <person name="Ueda S."/>
            <person name="Waki K."/>
            <person name="Yamagata H."/>
            <person name="Yamamoto M."/>
            <person name="Yamamoto S."/>
            <person name="Yamane H."/>
            <person name="Yoshiki S."/>
            <person name="Yoshihara R."/>
            <person name="Yukawa K."/>
            <person name="Zhong H."/>
            <person name="Yano M."/>
            <person name="Yuan Q."/>
            <person name="Ouyang S."/>
            <person name="Liu J."/>
            <person name="Jones K.M."/>
            <person name="Gansberger K."/>
            <person name="Moffat K."/>
            <person name="Hill J."/>
            <person name="Bera J."/>
            <person name="Fadrosh D."/>
            <person name="Jin S."/>
            <person name="Johri S."/>
            <person name="Kim M."/>
            <person name="Overton L."/>
            <person name="Reardon M."/>
            <person name="Tsitrin T."/>
            <person name="Vuong H."/>
            <person name="Weaver B."/>
            <person name="Ciecko A."/>
            <person name="Tallon L."/>
            <person name="Jackson J."/>
            <person name="Pai G."/>
            <person name="Aken S.V."/>
            <person name="Utterback T."/>
            <person name="Reidmuller S."/>
            <person name="Feldblyum T."/>
            <person name="Hsiao J."/>
            <person name="Zismann V."/>
            <person name="Iobst S."/>
            <person name="de Vazeille A.R."/>
            <person name="Buell C.R."/>
            <person name="Ying K."/>
            <person name="Li Y."/>
            <person name="Lu T."/>
            <person name="Huang Y."/>
            <person name="Zhao Q."/>
            <person name="Feng Q."/>
            <person name="Zhang L."/>
            <person name="Zhu J."/>
            <person name="Weng Q."/>
            <person name="Mu J."/>
            <person name="Lu Y."/>
            <person name="Fan D."/>
            <person name="Liu Y."/>
            <person name="Guan J."/>
            <person name="Zhang Y."/>
            <person name="Yu S."/>
            <person name="Liu X."/>
            <person name="Zhang Y."/>
            <person name="Hong G."/>
            <person name="Han B."/>
            <person name="Choisne N."/>
            <person name="Demange N."/>
            <person name="Orjeda G."/>
            <person name="Samain S."/>
            <person name="Cattolico L."/>
            <person name="Pelletier E."/>
            <person name="Couloux A."/>
            <person name="Segurens B."/>
            <person name="Wincker P."/>
            <person name="D'Hont A."/>
            <person name="Scarpelli C."/>
            <person name="Weissenbach J."/>
            <person name="Salanoubat M."/>
            <person name="Quetier F."/>
            <person name="Yu Y."/>
            <person name="Kim H.R."/>
            <person name="Rambo T."/>
            <person name="Currie J."/>
            <person name="Collura K."/>
            <person name="Luo M."/>
            <person name="Yang T."/>
            <person name="Ammiraju J.S.S."/>
            <person name="Engler F."/>
            <person name="Soderlund C."/>
            <person name="Wing R.A."/>
            <person name="Palmer L.E."/>
            <person name="de la Bastide M."/>
            <person name="Spiegel L."/>
            <person name="Nascimento L."/>
            <person name="Zutavern T."/>
            <person name="O'Shaughnessy A."/>
            <person name="Dike S."/>
            <person name="Dedhia N."/>
            <person name="Preston R."/>
            <person name="Balija V."/>
            <person name="McCombie W.R."/>
            <person name="Chow T."/>
            <person name="Chen H."/>
            <person name="Chung M."/>
            <person name="Chen C."/>
            <person name="Shaw J."/>
            <person name="Wu H."/>
            <person name="Hsiao K."/>
            <person name="Chao Y."/>
            <person name="Chu M."/>
            <person name="Cheng C."/>
            <person name="Hour A."/>
            <person name="Lee P."/>
            <person name="Lin S."/>
            <person name="Lin Y."/>
            <person name="Liou J."/>
            <person name="Liu S."/>
            <person name="Hsing Y."/>
            <person name="Raghuvanshi S."/>
            <person name="Mohanty A."/>
            <person name="Bharti A.K."/>
            <person name="Gaur A."/>
            <person name="Gupta V."/>
            <person name="Kumar D."/>
            <person name="Ravi V."/>
            <person name="Vij S."/>
            <person name="Kapur A."/>
            <person name="Khurana P."/>
            <person name="Khurana P."/>
            <person name="Khurana J.P."/>
            <person name="Tyagi A.K."/>
            <person name="Gaikwad K."/>
            <person name="Singh A."/>
            <person name="Dalal V."/>
            <person name="Srivastava S."/>
            <person name="Dixit A."/>
            <person name="Pal A.K."/>
            <person name="Ghazi I.A."/>
            <person name="Yadav M."/>
            <person name="Pandit A."/>
            <person name="Bhargava A."/>
            <person name="Sureshbabu K."/>
            <person name="Batra K."/>
            <person name="Sharma T.R."/>
            <person name="Mohapatra T."/>
            <person name="Singh N.K."/>
            <person name="Messing J."/>
            <person name="Nelson A.B."/>
            <person name="Fuks G."/>
            <person name="Kavchok S."/>
            <person name="Keizer G."/>
            <person name="Linton E."/>
            <person name="Llaca V."/>
            <person name="Song R."/>
            <person name="Tanyolac B."/>
            <person name="Young S."/>
            <person name="Ho-Il K."/>
            <person name="Hahn J.H."/>
            <person name="Sangsakoo G."/>
            <person name="Vanavichit A."/>
            <person name="de Mattos Luiz.A.T."/>
            <person name="Zimmer P.D."/>
            <person name="Malone G."/>
            <person name="Dellagostin O."/>
            <person name="de Oliveira A.C."/>
            <person name="Bevan M."/>
            <person name="Bancroft I."/>
            <person name="Minx P."/>
            <person name="Cordum H."/>
            <person name="Wilson R."/>
            <person name="Cheng Z."/>
            <person name="Jin W."/>
            <person name="Jiang J."/>
            <person name="Leong S.A."/>
            <person name="Iwama H."/>
            <person name="Gojobori T."/>
            <person name="Itoh T."/>
            <person name="Niimura Y."/>
            <person name="Fujii Y."/>
            <person name="Habara T."/>
            <person name="Sakai H."/>
            <person name="Sato Y."/>
            <person name="Wilson G."/>
            <person name="Kumar K."/>
            <person name="McCouch S."/>
            <person name="Juretic N."/>
            <person name="Hoen D."/>
            <person name="Wright S."/>
            <person name="Bruskiewich R."/>
            <person name="Bureau T."/>
            <person name="Miyao A."/>
            <person name="Hirochika H."/>
            <person name="Nishikawa T."/>
            <person name="Kadowaki K."/>
            <person name="Sugiura M."/>
            <person name="Burr B."/>
            <person name="Sasaki T."/>
        </authorList>
    </citation>
    <scope>NUCLEOTIDE SEQUENCE [LARGE SCALE GENOMIC DNA]</scope>
    <source>
        <strain evidence="3">cv. Nipponbare</strain>
    </source>
</reference>
<protein>
    <submittedName>
        <fullName evidence="2">Uncharacterized protein</fullName>
    </submittedName>
</protein>
<proteinExistence type="predicted"/>
<feature type="compositionally biased region" description="Pro residues" evidence="1">
    <location>
        <begin position="55"/>
        <end position="66"/>
    </location>
</feature>
<evidence type="ECO:0000313" key="3">
    <source>
        <dbReference type="Proteomes" id="UP000000763"/>
    </source>
</evidence>